<sequence length="322" mass="34983">MNTYLKLTAASLALGISASAAAADCGEVTITEMNWSSAAMVTAVSKFFLEQGYGCEVTALPSSTVPAVTSVAETGQPDILTEIWLQATPAYSDLEKEGKIITVANVLEDGGEEGWWVPKYLVDEHPELAKLEGVLANPELVGARFNNCPEGWGCRIRWDNLLPVYGVEEAGIEIFNHGSGETLAASIASAYESKEPWFGYYWGPTSILGKYPMVKVDRGPYNEEAFTCATTEDCANPQPTGDAPAPVVTGVTPSLQKREPEVVEFMSNVVFPNQVMSQLLAWQEENNASSEETAVFFLTNHQDIWADWLNDEAKSKLAALIK</sequence>
<evidence type="ECO:0000259" key="2">
    <source>
        <dbReference type="Pfam" id="PF04069"/>
    </source>
</evidence>
<dbReference type="InterPro" id="IPR007210">
    <property type="entry name" value="ABC_Gly_betaine_transp_sub-bd"/>
</dbReference>
<reference evidence="3 4" key="1">
    <citation type="submission" date="2016-10" db="EMBL/GenBank/DDBJ databases">
        <authorList>
            <person name="de Groot N.N."/>
        </authorList>
    </citation>
    <scope>NUCLEOTIDE SEQUENCE [LARGE SCALE GENOMIC DNA]</scope>
    <source>
        <strain evidence="3 4">U95</strain>
    </source>
</reference>
<dbReference type="Proteomes" id="UP000198767">
    <property type="component" value="Unassembled WGS sequence"/>
</dbReference>
<dbReference type="STRING" id="1156985.SAMN04488118_10474"/>
<dbReference type="Gene3D" id="3.40.190.10">
    <property type="entry name" value="Periplasmic binding protein-like II"/>
    <property type="match status" value="1"/>
</dbReference>
<feature type="signal peptide" evidence="1">
    <location>
        <begin position="1"/>
        <end position="22"/>
    </location>
</feature>
<feature type="chain" id="PRO_5011614298" evidence="1">
    <location>
        <begin position="23"/>
        <end position="322"/>
    </location>
</feature>
<dbReference type="CDD" id="cd13641">
    <property type="entry name" value="PBP2_HisX_like"/>
    <property type="match status" value="1"/>
</dbReference>
<dbReference type="EMBL" id="FMWG01000004">
    <property type="protein sequence ID" value="SCZ60381.1"/>
    <property type="molecule type" value="Genomic_DNA"/>
</dbReference>
<keyword evidence="1" id="KW-0732">Signal</keyword>
<evidence type="ECO:0000313" key="4">
    <source>
        <dbReference type="Proteomes" id="UP000198767"/>
    </source>
</evidence>
<dbReference type="Gene3D" id="3.10.105.10">
    <property type="entry name" value="Dipeptide-binding Protein, Domain 3"/>
    <property type="match status" value="1"/>
</dbReference>
<accession>A0A1G5QGA7</accession>
<gene>
    <name evidence="3" type="ORF">SAMN04488118_10474</name>
</gene>
<dbReference type="SUPFAM" id="SSF53850">
    <property type="entry name" value="Periplasmic binding protein-like II"/>
    <property type="match status" value="1"/>
</dbReference>
<organism evidence="3 4">
    <name type="scientific">Epibacterium ulvae</name>
    <dbReference type="NCBI Taxonomy" id="1156985"/>
    <lineage>
        <taxon>Bacteria</taxon>
        <taxon>Pseudomonadati</taxon>
        <taxon>Pseudomonadota</taxon>
        <taxon>Alphaproteobacteria</taxon>
        <taxon>Rhodobacterales</taxon>
        <taxon>Roseobacteraceae</taxon>
        <taxon>Epibacterium</taxon>
    </lineage>
</organism>
<dbReference type="GO" id="GO:0022857">
    <property type="term" value="F:transmembrane transporter activity"/>
    <property type="evidence" value="ECO:0007669"/>
    <property type="project" value="InterPro"/>
</dbReference>
<name>A0A1G5QGA7_9RHOB</name>
<keyword evidence="4" id="KW-1185">Reference proteome</keyword>
<feature type="domain" description="ABC-type glycine betaine transport system substrate-binding" evidence="2">
    <location>
        <begin position="27"/>
        <end position="299"/>
    </location>
</feature>
<evidence type="ECO:0000256" key="1">
    <source>
        <dbReference type="SAM" id="SignalP"/>
    </source>
</evidence>
<dbReference type="AlphaFoldDB" id="A0A1G5QGA7"/>
<evidence type="ECO:0000313" key="3">
    <source>
        <dbReference type="EMBL" id="SCZ60381.1"/>
    </source>
</evidence>
<dbReference type="Pfam" id="PF04069">
    <property type="entry name" value="OpuAC"/>
    <property type="match status" value="1"/>
</dbReference>
<protein>
    <submittedName>
        <fullName evidence="3">Glycine betaine/proline transport system substrate-binding protein</fullName>
    </submittedName>
</protein>
<dbReference type="RefSeq" id="WP_232716388.1">
    <property type="nucleotide sequence ID" value="NZ_CANLDO010000004.1"/>
</dbReference>
<dbReference type="GO" id="GO:0043190">
    <property type="term" value="C:ATP-binding cassette (ABC) transporter complex"/>
    <property type="evidence" value="ECO:0007669"/>
    <property type="project" value="InterPro"/>
</dbReference>
<proteinExistence type="predicted"/>
<dbReference type="Gene3D" id="3.40.190.100">
    <property type="entry name" value="Glycine betaine-binding periplasmic protein, domain 2"/>
    <property type="match status" value="1"/>
</dbReference>